<feature type="domain" description="Reverse transcriptase" evidence="1">
    <location>
        <begin position="1"/>
        <end position="272"/>
    </location>
</feature>
<dbReference type="Pfam" id="PF00078">
    <property type="entry name" value="RVT_1"/>
    <property type="match status" value="1"/>
</dbReference>
<dbReference type="PANTHER" id="PTHR34047">
    <property type="entry name" value="NUCLEAR INTRON MATURASE 1, MITOCHONDRIAL-RELATED"/>
    <property type="match status" value="1"/>
</dbReference>
<dbReference type="InterPro" id="IPR000477">
    <property type="entry name" value="RT_dom"/>
</dbReference>
<reference evidence="2 3" key="1">
    <citation type="journal article" date="2002" name="J. Appl. Microbiol.">
        <title>The complete nucleotide sequence of the Vibrio harveyi bacteriophage VHML.</title>
        <authorList>
            <person name="Oakey H.J."/>
            <person name="Cullen B.R."/>
            <person name="Owens L."/>
        </authorList>
    </citation>
    <scope>NUCLEOTIDE SEQUENCE</scope>
</reference>
<evidence type="ECO:0000313" key="3">
    <source>
        <dbReference type="Proteomes" id="UP000001159"/>
    </source>
</evidence>
<dbReference type="InterPro" id="IPR051083">
    <property type="entry name" value="GrpII_Intron_Splice-Mob/Def"/>
</dbReference>
<dbReference type="PROSITE" id="PS50878">
    <property type="entry name" value="RT_POL"/>
    <property type="match status" value="1"/>
</dbReference>
<dbReference type="InterPro" id="IPR043502">
    <property type="entry name" value="DNA/RNA_pol_sf"/>
</dbReference>
<accession>Q8H9M9</accession>
<protein>
    <submittedName>
        <fullName evidence="2">ORF37</fullName>
    </submittedName>
</protein>
<dbReference type="Proteomes" id="UP000001159">
    <property type="component" value="Segment"/>
</dbReference>
<evidence type="ECO:0000259" key="1">
    <source>
        <dbReference type="PROSITE" id="PS50878"/>
    </source>
</evidence>
<dbReference type="PANTHER" id="PTHR34047:SF8">
    <property type="entry name" value="PROTEIN YKFC"/>
    <property type="match status" value="1"/>
</dbReference>
<dbReference type="SUPFAM" id="SSF56672">
    <property type="entry name" value="DNA/RNA polymerases"/>
    <property type="match status" value="1"/>
</dbReference>
<dbReference type="RefSeq" id="NP_758929.1">
    <property type="nucleotide sequence ID" value="NC_004456.1"/>
</dbReference>
<keyword evidence="3" id="KW-1185">Reference proteome</keyword>
<gene>
    <name evidence="2" type="primary">orf37</name>
</gene>
<proteinExistence type="predicted"/>
<dbReference type="KEGG" id="vg:956170"/>
<organism evidence="2 3">
    <name type="scientific">Vibrio phage VHML</name>
    <dbReference type="NCBI Taxonomy" id="207597"/>
    <lineage>
        <taxon>Viruses</taxon>
        <taxon>Duplodnaviria</taxon>
        <taxon>Heunggongvirae</taxon>
        <taxon>Uroviricota</taxon>
        <taxon>Caudoviricetes</taxon>
        <taxon>Vhmlvirus</taxon>
        <taxon>Vhmlvirus VHML</taxon>
    </lineage>
</organism>
<dbReference type="EMBL" id="AY133112">
    <property type="protein sequence ID" value="AAN12336.1"/>
    <property type="molecule type" value="Genomic_DNA"/>
</dbReference>
<name>Q8H9M9_9CAUD</name>
<dbReference type="CDD" id="cd01651">
    <property type="entry name" value="RT_G2_intron"/>
    <property type="match status" value="1"/>
</dbReference>
<dbReference type="OrthoDB" id="18872at10239"/>
<evidence type="ECO:0000313" key="2">
    <source>
        <dbReference type="EMBL" id="AAN12336.1"/>
    </source>
</evidence>
<sequence length="303" mass="35160">MRSLGCSFEKIFDFENLLSAAYSCRKGKTKANATLVFFNNLEENIIDTKRADVGRVQNVPLSPFYYSSRKRRLISAPHFKDRVVHRAIYNVIEPLFDKTYIYDSYACRRGERAPTKALTGLQYFIKKVESKHGKAYALKADISRYFSSIDHQVLKSILEAKIQCQRTLDLLFYIIDNSPCESMGVGIPLGNLTSQIFANVYLHELDRYAKHALGAKHYIRYMDDFAIIHHDKAVLHQWRKDIEEFLHLYLRLKTNSKTQVFPYQRVMAGAWISRVSNYSSHRLLRNAALSELRQNLKSIDLSC</sequence>